<name>A0AAW1MM58_POPJA</name>
<accession>A0AAW1MM58</accession>
<protein>
    <submittedName>
        <fullName evidence="2">Uncharacterized protein</fullName>
    </submittedName>
</protein>
<dbReference type="AlphaFoldDB" id="A0AAW1MM58"/>
<dbReference type="EMBL" id="JASPKY010000038">
    <property type="protein sequence ID" value="KAK9746719.1"/>
    <property type="molecule type" value="Genomic_DNA"/>
</dbReference>
<feature type="region of interest" description="Disordered" evidence="1">
    <location>
        <begin position="229"/>
        <end position="253"/>
    </location>
</feature>
<organism evidence="2 3">
    <name type="scientific">Popillia japonica</name>
    <name type="common">Japanese beetle</name>
    <dbReference type="NCBI Taxonomy" id="7064"/>
    <lineage>
        <taxon>Eukaryota</taxon>
        <taxon>Metazoa</taxon>
        <taxon>Ecdysozoa</taxon>
        <taxon>Arthropoda</taxon>
        <taxon>Hexapoda</taxon>
        <taxon>Insecta</taxon>
        <taxon>Pterygota</taxon>
        <taxon>Neoptera</taxon>
        <taxon>Endopterygota</taxon>
        <taxon>Coleoptera</taxon>
        <taxon>Polyphaga</taxon>
        <taxon>Scarabaeiformia</taxon>
        <taxon>Scarabaeidae</taxon>
        <taxon>Rutelinae</taxon>
        <taxon>Popillia</taxon>
    </lineage>
</organism>
<evidence type="ECO:0000313" key="3">
    <source>
        <dbReference type="Proteomes" id="UP001458880"/>
    </source>
</evidence>
<proteinExistence type="predicted"/>
<dbReference type="Proteomes" id="UP001458880">
    <property type="component" value="Unassembled WGS sequence"/>
</dbReference>
<feature type="compositionally biased region" description="Polar residues" evidence="1">
    <location>
        <begin position="77"/>
        <end position="100"/>
    </location>
</feature>
<sequence>MTIATLLSRENSSTSLTTIVERSQQKKPPFAEYDLRLHSSQLDLVVVSQPANIPSSSDEGFESDIDSLSIVSSDDSFTNNPLENPTPKTETDSANGSACSDSDEVDTGCAKKSNESFNLVNCVCYSDVKFPNLLLFVVKEEVLVFKFDDLDVLNKFYANFNALKAVTNQKIYGKINNNNTARFDNYEPTSIISINAPNYKNSKPKTGLEDLENNLRKIWKSSEDLIGKEAKKPERRRKLKGKAPEPPTPIHEQKDVLKGEYIRVNVPKVDPEEKIPPLNDPKLNKAFNMLGNVKPKLTTYQQFKYSEPKKFEDGTLTRHKLNLETWTKTAL</sequence>
<reference evidence="2 3" key="1">
    <citation type="journal article" date="2024" name="BMC Genomics">
        <title>De novo assembly and annotation of Popillia japonica's genome with initial clues to its potential as an invasive pest.</title>
        <authorList>
            <person name="Cucini C."/>
            <person name="Boschi S."/>
            <person name="Funari R."/>
            <person name="Cardaioli E."/>
            <person name="Iannotti N."/>
            <person name="Marturano G."/>
            <person name="Paoli F."/>
            <person name="Bruttini M."/>
            <person name="Carapelli A."/>
            <person name="Frati F."/>
            <person name="Nardi F."/>
        </authorList>
    </citation>
    <scope>NUCLEOTIDE SEQUENCE [LARGE SCALE GENOMIC DNA]</scope>
    <source>
        <strain evidence="2">DMR45628</strain>
    </source>
</reference>
<keyword evidence="3" id="KW-1185">Reference proteome</keyword>
<gene>
    <name evidence="2" type="ORF">QE152_g5950</name>
</gene>
<feature type="region of interest" description="Disordered" evidence="1">
    <location>
        <begin position="72"/>
        <end position="100"/>
    </location>
</feature>
<evidence type="ECO:0000256" key="1">
    <source>
        <dbReference type="SAM" id="MobiDB-lite"/>
    </source>
</evidence>
<comment type="caution">
    <text evidence="2">The sequence shown here is derived from an EMBL/GenBank/DDBJ whole genome shotgun (WGS) entry which is preliminary data.</text>
</comment>
<evidence type="ECO:0000313" key="2">
    <source>
        <dbReference type="EMBL" id="KAK9746719.1"/>
    </source>
</evidence>